<gene>
    <name evidence="2" type="ORF">SAMN04488128_101905</name>
</gene>
<dbReference type="InterPro" id="IPR023213">
    <property type="entry name" value="CAT-like_dom_sf"/>
</dbReference>
<dbReference type="STRING" id="634771.SAMN04488128_101905"/>
<reference evidence="3" key="1">
    <citation type="submission" date="2017-02" db="EMBL/GenBank/DDBJ databases">
        <authorList>
            <person name="Varghese N."/>
            <person name="Submissions S."/>
        </authorList>
    </citation>
    <scope>NUCLEOTIDE SEQUENCE [LARGE SCALE GENOMIC DNA]</scope>
    <source>
        <strain evidence="3">DSM 22224</strain>
    </source>
</reference>
<dbReference type="AlphaFoldDB" id="A0A1T4M1V6"/>
<evidence type="ECO:0000313" key="3">
    <source>
        <dbReference type="Proteomes" id="UP000190367"/>
    </source>
</evidence>
<dbReference type="SUPFAM" id="SSF52777">
    <property type="entry name" value="CoA-dependent acyltransferases"/>
    <property type="match status" value="1"/>
</dbReference>
<dbReference type="Gene3D" id="3.30.559.10">
    <property type="entry name" value="Chloramphenicol acetyltransferase-like domain"/>
    <property type="match status" value="1"/>
</dbReference>
<dbReference type="Proteomes" id="UP000190367">
    <property type="component" value="Unassembled WGS sequence"/>
</dbReference>
<dbReference type="EMBL" id="FUWZ01000001">
    <property type="protein sequence ID" value="SJZ60911.1"/>
    <property type="molecule type" value="Genomic_DNA"/>
</dbReference>
<keyword evidence="2" id="KW-0808">Transferase</keyword>
<dbReference type="RefSeq" id="WP_078667542.1">
    <property type="nucleotide sequence ID" value="NZ_FUWZ01000001.1"/>
</dbReference>
<dbReference type="PIRSF" id="PIRSF000440">
    <property type="entry name" value="CAT"/>
    <property type="match status" value="1"/>
</dbReference>
<feature type="active site" description="Proton acceptor" evidence="1">
    <location>
        <position position="186"/>
    </location>
</feature>
<protein>
    <submittedName>
        <fullName evidence="2">Chloramphenicol O-acetyltransferase type A</fullName>
    </submittedName>
</protein>
<evidence type="ECO:0000256" key="1">
    <source>
        <dbReference type="PIRSR" id="PIRSR000440-1"/>
    </source>
</evidence>
<sequence>MKQLLDINTWARKDHYHFFSQFEEPFFGVCVNVDCTRAYYVSKARGYSFFLYYLHKAMVAMNLTEPFRYRIIDKQVWVYDHIDPSPTINRPDGTFGFAYFPYHADFETFAATARVETEKVQSSSGLIPAVSGENVVHCSSMPWINFTGLSHARSFTFPDSCPKISFGKMTDNDGKMTMPVSLHVHHALMDGYHVGLFLEEFQRQLDV</sequence>
<name>A0A1T4M1V6_9BACT</name>
<dbReference type="PANTHER" id="PTHR38474:SF1">
    <property type="entry name" value="SLR0299 PROTEIN"/>
    <property type="match status" value="1"/>
</dbReference>
<dbReference type="PANTHER" id="PTHR38474">
    <property type="entry name" value="SLR0299 PROTEIN"/>
    <property type="match status" value="1"/>
</dbReference>
<proteinExistence type="predicted"/>
<keyword evidence="3" id="KW-1185">Reference proteome</keyword>
<dbReference type="OrthoDB" id="9801766at2"/>
<dbReference type="GO" id="GO:0008811">
    <property type="term" value="F:chloramphenicol O-acetyltransferase activity"/>
    <property type="evidence" value="ECO:0007669"/>
    <property type="project" value="InterPro"/>
</dbReference>
<dbReference type="InterPro" id="IPR001707">
    <property type="entry name" value="Cmp_AcTrfase"/>
</dbReference>
<dbReference type="SMART" id="SM01059">
    <property type="entry name" value="CAT"/>
    <property type="match status" value="1"/>
</dbReference>
<organism evidence="2 3">
    <name type="scientific">Chitinophaga eiseniae</name>
    <dbReference type="NCBI Taxonomy" id="634771"/>
    <lineage>
        <taxon>Bacteria</taxon>
        <taxon>Pseudomonadati</taxon>
        <taxon>Bacteroidota</taxon>
        <taxon>Chitinophagia</taxon>
        <taxon>Chitinophagales</taxon>
        <taxon>Chitinophagaceae</taxon>
        <taxon>Chitinophaga</taxon>
    </lineage>
</organism>
<evidence type="ECO:0000313" key="2">
    <source>
        <dbReference type="EMBL" id="SJZ60911.1"/>
    </source>
</evidence>
<accession>A0A1T4M1V6</accession>
<dbReference type="Pfam" id="PF00302">
    <property type="entry name" value="CAT"/>
    <property type="match status" value="1"/>
</dbReference>